<dbReference type="InterPro" id="IPR011990">
    <property type="entry name" value="TPR-like_helical_dom_sf"/>
</dbReference>
<dbReference type="Gene3D" id="1.25.40.10">
    <property type="entry name" value="Tetratricopeptide repeat domain"/>
    <property type="match status" value="1"/>
</dbReference>
<proteinExistence type="predicted"/>
<accession>A0A160TD17</accession>
<reference evidence="1" key="1">
    <citation type="submission" date="2015-10" db="EMBL/GenBank/DDBJ databases">
        <authorList>
            <person name="Gilbert D.G."/>
        </authorList>
    </citation>
    <scope>NUCLEOTIDE SEQUENCE</scope>
</reference>
<evidence type="ECO:0000313" key="1">
    <source>
        <dbReference type="EMBL" id="CUS41733.1"/>
    </source>
</evidence>
<dbReference type="AlphaFoldDB" id="A0A160TD17"/>
<dbReference type="EMBL" id="CZQC01000050">
    <property type="protein sequence ID" value="CUS41733.1"/>
    <property type="molecule type" value="Genomic_DNA"/>
</dbReference>
<protein>
    <submittedName>
        <fullName evidence="1">Putative tetratricopeptide repeat family protein</fullName>
    </submittedName>
</protein>
<organism evidence="1">
    <name type="scientific">hydrothermal vent metagenome</name>
    <dbReference type="NCBI Taxonomy" id="652676"/>
    <lineage>
        <taxon>unclassified sequences</taxon>
        <taxon>metagenomes</taxon>
        <taxon>ecological metagenomes</taxon>
    </lineage>
</organism>
<dbReference type="SUPFAM" id="SSF48452">
    <property type="entry name" value="TPR-like"/>
    <property type="match status" value="1"/>
</dbReference>
<name>A0A160TD17_9ZZZZ</name>
<gene>
    <name evidence="1" type="ORF">MGWOODY_Tha2252</name>
</gene>
<sequence length="325" mass="36238">MRRWFLSLLISIASTASAGTWQAYPSDLPQFDYSGDLLEAHWQELTLISRVDFPSVEHLLDQMKVYPDLALRTLQDAQAPNAHPALHAILEGSFEPLSLAIQEVWRLHYEGHFEEAYELGMQLGPFGKVPAIYALSMYAALVVEDKDKKLELFAASASQSEALLPLSPDYAFGQFGLVYSHARTLELLDTSAARSSGYITSSLEILKDLHERYPNRAIYLGTTGAIQAGIVERVGSFLGRMTYGATESRAIDAFEQALELERSMPVIYNEYTKALARLNNSDFHDHSIELLTTCIGLTPRSAEEALNLRACQRQLDAIQRPKGKP</sequence>